<keyword evidence="3" id="KW-0963">Cytoplasm</keyword>
<protein>
    <submittedName>
        <fullName evidence="8">DivIVA domain-containing protein</fullName>
    </submittedName>
</protein>
<keyword evidence="5 7" id="KW-0175">Coiled coil</keyword>
<evidence type="ECO:0000256" key="2">
    <source>
        <dbReference type="ARBA" id="ARBA00009008"/>
    </source>
</evidence>
<proteinExistence type="inferred from homology"/>
<evidence type="ECO:0000313" key="8">
    <source>
        <dbReference type="EMBL" id="MCQ1528085.1"/>
    </source>
</evidence>
<name>A0ABT1NA07_9FIRM</name>
<comment type="subcellular location">
    <subcellularLocation>
        <location evidence="1">Cytoplasm</location>
    </subcellularLocation>
</comment>
<dbReference type="InterPro" id="IPR007793">
    <property type="entry name" value="DivIVA_fam"/>
</dbReference>
<comment type="similarity">
    <text evidence="2">Belongs to the DivIVA family.</text>
</comment>
<evidence type="ECO:0000256" key="4">
    <source>
        <dbReference type="ARBA" id="ARBA00022618"/>
    </source>
</evidence>
<reference evidence="8 9" key="1">
    <citation type="submission" date="2021-10" db="EMBL/GenBank/DDBJ databases">
        <title>Lutispora strain m25 sp. nov., a thermophilic, non-spore-forming bacterium isolated from a lab-scale methanogenic bioreactor digesting anaerobic sludge.</title>
        <authorList>
            <person name="El Houari A."/>
            <person name="Mcdonald J."/>
        </authorList>
    </citation>
    <scope>NUCLEOTIDE SEQUENCE [LARGE SCALE GENOMIC DNA]</scope>
    <source>
        <strain evidence="9">m25</strain>
    </source>
</reference>
<keyword evidence="4" id="KW-0132">Cell division</keyword>
<comment type="caution">
    <text evidence="8">The sequence shown here is derived from an EMBL/GenBank/DDBJ whole genome shotgun (WGS) entry which is preliminary data.</text>
</comment>
<dbReference type="Proteomes" id="UP001651880">
    <property type="component" value="Unassembled WGS sequence"/>
</dbReference>
<dbReference type="InterPro" id="IPR019933">
    <property type="entry name" value="DivIVA_domain"/>
</dbReference>
<evidence type="ECO:0000256" key="5">
    <source>
        <dbReference type="ARBA" id="ARBA00023054"/>
    </source>
</evidence>
<dbReference type="PANTHER" id="PTHR35794:SF2">
    <property type="entry name" value="CELL DIVISION PROTEIN DIVIVA"/>
    <property type="match status" value="1"/>
</dbReference>
<dbReference type="RefSeq" id="WP_255225591.1">
    <property type="nucleotide sequence ID" value="NZ_JAJEKE010000001.1"/>
</dbReference>
<evidence type="ECO:0000256" key="3">
    <source>
        <dbReference type="ARBA" id="ARBA00022490"/>
    </source>
</evidence>
<dbReference type="Gene3D" id="6.10.250.660">
    <property type="match status" value="1"/>
</dbReference>
<evidence type="ECO:0000256" key="1">
    <source>
        <dbReference type="ARBA" id="ARBA00004496"/>
    </source>
</evidence>
<evidence type="ECO:0000313" key="9">
    <source>
        <dbReference type="Proteomes" id="UP001651880"/>
    </source>
</evidence>
<keyword evidence="9" id="KW-1185">Reference proteome</keyword>
<dbReference type="NCBIfam" id="TIGR03544">
    <property type="entry name" value="DivI1A_domain"/>
    <property type="match status" value="1"/>
</dbReference>
<sequence>MMTPMDIRNKEFKKGFRGYSEEEVDIFIDKVVNDYEKLYRENSELKDKLNSINERLESYSEIEKTLQNTLIIAQKTSEDIIANARKEAEIIIRESDENKRKIIDDANQNVIKVNKEYEEMRKQLQIFKTRYKTFLESELNNLDSYFKEI</sequence>
<evidence type="ECO:0000256" key="7">
    <source>
        <dbReference type="SAM" id="Coils"/>
    </source>
</evidence>
<dbReference type="EMBL" id="JAJEKE010000001">
    <property type="protein sequence ID" value="MCQ1528085.1"/>
    <property type="molecule type" value="Genomic_DNA"/>
</dbReference>
<dbReference type="PANTHER" id="PTHR35794">
    <property type="entry name" value="CELL DIVISION PROTEIN DIVIVA"/>
    <property type="match status" value="1"/>
</dbReference>
<feature type="coiled-coil region" evidence="7">
    <location>
        <begin position="28"/>
        <end position="62"/>
    </location>
</feature>
<organism evidence="8 9">
    <name type="scientific">Lutispora saccharofermentans</name>
    <dbReference type="NCBI Taxonomy" id="3024236"/>
    <lineage>
        <taxon>Bacteria</taxon>
        <taxon>Bacillati</taxon>
        <taxon>Bacillota</taxon>
        <taxon>Clostridia</taxon>
        <taxon>Lutisporales</taxon>
        <taxon>Lutisporaceae</taxon>
        <taxon>Lutispora</taxon>
    </lineage>
</organism>
<accession>A0ABT1NA07</accession>
<evidence type="ECO:0000256" key="6">
    <source>
        <dbReference type="ARBA" id="ARBA00023306"/>
    </source>
</evidence>
<gene>
    <name evidence="8" type="ORF">LJD61_00770</name>
</gene>
<feature type="coiled-coil region" evidence="7">
    <location>
        <begin position="103"/>
        <end position="130"/>
    </location>
</feature>
<keyword evidence="6" id="KW-0131">Cell cycle</keyword>
<dbReference type="Pfam" id="PF05103">
    <property type="entry name" value="DivIVA"/>
    <property type="match status" value="1"/>
</dbReference>